<dbReference type="AlphaFoldDB" id="A0AAQ3RB07"/>
<accession>A0AAQ3RB07</accession>
<proteinExistence type="predicted"/>
<evidence type="ECO:0000313" key="1">
    <source>
        <dbReference type="EMBL" id="WVY89973.1"/>
    </source>
</evidence>
<organism evidence="1 2">
    <name type="scientific">Vigna mungo</name>
    <name type="common">Black gram</name>
    <name type="synonym">Phaseolus mungo</name>
    <dbReference type="NCBI Taxonomy" id="3915"/>
    <lineage>
        <taxon>Eukaryota</taxon>
        <taxon>Viridiplantae</taxon>
        <taxon>Streptophyta</taxon>
        <taxon>Embryophyta</taxon>
        <taxon>Tracheophyta</taxon>
        <taxon>Spermatophyta</taxon>
        <taxon>Magnoliopsida</taxon>
        <taxon>eudicotyledons</taxon>
        <taxon>Gunneridae</taxon>
        <taxon>Pentapetalae</taxon>
        <taxon>rosids</taxon>
        <taxon>fabids</taxon>
        <taxon>Fabales</taxon>
        <taxon>Fabaceae</taxon>
        <taxon>Papilionoideae</taxon>
        <taxon>50 kb inversion clade</taxon>
        <taxon>NPAAA clade</taxon>
        <taxon>indigoferoid/millettioid clade</taxon>
        <taxon>Phaseoleae</taxon>
        <taxon>Vigna</taxon>
    </lineage>
</organism>
<reference evidence="1 2" key="1">
    <citation type="journal article" date="2023" name="Life. Sci Alliance">
        <title>Evolutionary insights into 3D genome organization and epigenetic landscape of Vigna mungo.</title>
        <authorList>
            <person name="Junaid A."/>
            <person name="Singh B."/>
            <person name="Bhatia S."/>
        </authorList>
    </citation>
    <scope>NUCLEOTIDE SEQUENCE [LARGE SCALE GENOMIC DNA]</scope>
    <source>
        <strain evidence="1">Urdbean</strain>
    </source>
</reference>
<dbReference type="Proteomes" id="UP001374535">
    <property type="component" value="Chromosome 11"/>
</dbReference>
<sequence>MFELASEEKDNSVRSIHLKADRTSWSDSEAVITFTVCLQGFHPHNAHKPGSPKSATFYHKTPSFLSSNCSKKSYPALSAHDSTCPHSQLQKLKPDLIAWIIRNLILHQCVLKQSFFSSSFTF</sequence>
<evidence type="ECO:0000313" key="2">
    <source>
        <dbReference type="Proteomes" id="UP001374535"/>
    </source>
</evidence>
<gene>
    <name evidence="1" type="ORF">V8G54_035487</name>
</gene>
<dbReference type="EMBL" id="CP144690">
    <property type="protein sequence ID" value="WVY89973.1"/>
    <property type="molecule type" value="Genomic_DNA"/>
</dbReference>
<name>A0AAQ3RB07_VIGMU</name>
<protein>
    <submittedName>
        <fullName evidence="1">Uncharacterized protein</fullName>
    </submittedName>
</protein>
<keyword evidence="2" id="KW-1185">Reference proteome</keyword>